<evidence type="ECO:0000313" key="3">
    <source>
        <dbReference type="Proteomes" id="UP000239485"/>
    </source>
</evidence>
<name>A0A2S6INX1_9ACTN</name>
<protein>
    <recommendedName>
        <fullName evidence="4">LemA protein</fullName>
    </recommendedName>
</protein>
<reference evidence="2 3" key="1">
    <citation type="submission" date="2018-02" db="EMBL/GenBank/DDBJ databases">
        <title>Genomic Encyclopedia of Archaeal and Bacterial Type Strains, Phase II (KMG-II): from individual species to whole genera.</title>
        <authorList>
            <person name="Goeker M."/>
        </authorList>
    </citation>
    <scope>NUCLEOTIDE SEQUENCE [LARGE SCALE GENOMIC DNA]</scope>
    <source>
        <strain evidence="2 3">DSM 22857</strain>
    </source>
</reference>
<evidence type="ECO:0000256" key="1">
    <source>
        <dbReference type="SAM" id="MobiDB-lite"/>
    </source>
</evidence>
<feature type="region of interest" description="Disordered" evidence="1">
    <location>
        <begin position="187"/>
        <end position="229"/>
    </location>
</feature>
<evidence type="ECO:0000313" key="2">
    <source>
        <dbReference type="EMBL" id="PPK95957.1"/>
    </source>
</evidence>
<gene>
    <name evidence="2" type="ORF">CLV92_10556</name>
</gene>
<dbReference type="Proteomes" id="UP000239485">
    <property type="component" value="Unassembled WGS sequence"/>
</dbReference>
<keyword evidence="3" id="KW-1185">Reference proteome</keyword>
<comment type="caution">
    <text evidence="2">The sequence shown here is derived from an EMBL/GenBank/DDBJ whole genome shotgun (WGS) entry which is preliminary data.</text>
</comment>
<sequence>MTPLLWTLLLLLVCCLLAWYLTATAARLDRLHHRVETSRASLDAELARRASAAVELATSGLLDPATALLLADAATASLDAPRGPGPLDPGPGTREEQERCDEERWWVETALSQALTAALAPGMVDARGRPDAADVVGRARGAVRRVELARRFHNDAVMQARRLRAKRLVRWAHLAGHARLPRTADFDDAAALGRRDTAPDPAPDPAPGSTVVPPGTSPSDRHPDAGPGS</sequence>
<proteinExistence type="predicted"/>
<evidence type="ECO:0008006" key="4">
    <source>
        <dbReference type="Google" id="ProtNLM"/>
    </source>
</evidence>
<organism evidence="2 3">
    <name type="scientific">Kineococcus xinjiangensis</name>
    <dbReference type="NCBI Taxonomy" id="512762"/>
    <lineage>
        <taxon>Bacteria</taxon>
        <taxon>Bacillati</taxon>
        <taxon>Actinomycetota</taxon>
        <taxon>Actinomycetes</taxon>
        <taxon>Kineosporiales</taxon>
        <taxon>Kineosporiaceae</taxon>
        <taxon>Kineococcus</taxon>
    </lineage>
</organism>
<dbReference type="AlphaFoldDB" id="A0A2S6INX1"/>
<dbReference type="EMBL" id="PTJD01000005">
    <property type="protein sequence ID" value="PPK95957.1"/>
    <property type="molecule type" value="Genomic_DNA"/>
</dbReference>
<feature type="compositionally biased region" description="Basic and acidic residues" evidence="1">
    <location>
        <begin position="219"/>
        <end position="229"/>
    </location>
</feature>
<dbReference type="RefSeq" id="WP_211290979.1">
    <property type="nucleotide sequence ID" value="NZ_PTJD01000005.1"/>
</dbReference>
<accession>A0A2S6INX1</accession>